<dbReference type="PROSITE" id="PS00107">
    <property type="entry name" value="PROTEIN_KINASE_ATP"/>
    <property type="match status" value="1"/>
</dbReference>
<dbReference type="PANTHER" id="PTHR48011">
    <property type="entry name" value="CCR4-NOT TRANSCRIPTIONAL COMPLEX SUBUNIT CAF120-RELATED"/>
    <property type="match status" value="1"/>
</dbReference>
<keyword evidence="1" id="KW-0808">Transferase</keyword>
<dbReference type="InterPro" id="IPR052751">
    <property type="entry name" value="Plant_MAPKKK"/>
</dbReference>
<dbReference type="SUPFAM" id="SSF56112">
    <property type="entry name" value="Protein kinase-like (PK-like)"/>
    <property type="match status" value="1"/>
</dbReference>
<keyword evidence="2 5" id="KW-0547">Nucleotide-binding</keyword>
<dbReference type="Gene3D" id="3.30.200.20">
    <property type="entry name" value="Phosphorylase Kinase, domain 1"/>
    <property type="match status" value="1"/>
</dbReference>
<evidence type="ECO:0000313" key="8">
    <source>
        <dbReference type="Proteomes" id="UP001652660"/>
    </source>
</evidence>
<keyword evidence="3" id="KW-0418">Kinase</keyword>
<protein>
    <submittedName>
        <fullName evidence="9">Mitogen-activated protein kinase kinase kinase 20-like</fullName>
    </submittedName>
</protein>
<organism evidence="8 9">
    <name type="scientific">Coffea arabica</name>
    <name type="common">Arabian coffee</name>
    <dbReference type="NCBI Taxonomy" id="13443"/>
    <lineage>
        <taxon>Eukaryota</taxon>
        <taxon>Viridiplantae</taxon>
        <taxon>Streptophyta</taxon>
        <taxon>Embryophyta</taxon>
        <taxon>Tracheophyta</taxon>
        <taxon>Spermatophyta</taxon>
        <taxon>Magnoliopsida</taxon>
        <taxon>eudicotyledons</taxon>
        <taxon>Gunneridae</taxon>
        <taxon>Pentapetalae</taxon>
        <taxon>asterids</taxon>
        <taxon>lamiids</taxon>
        <taxon>Gentianales</taxon>
        <taxon>Rubiaceae</taxon>
        <taxon>Ixoroideae</taxon>
        <taxon>Gardenieae complex</taxon>
        <taxon>Bertiereae - Coffeeae clade</taxon>
        <taxon>Coffeeae</taxon>
        <taxon>Coffea</taxon>
    </lineage>
</organism>
<dbReference type="Pfam" id="PF00069">
    <property type="entry name" value="Pkinase"/>
    <property type="match status" value="1"/>
</dbReference>
<feature type="domain" description="Protein kinase" evidence="7">
    <location>
        <begin position="8"/>
        <end position="275"/>
    </location>
</feature>
<reference evidence="9" key="1">
    <citation type="submission" date="2025-08" db="UniProtKB">
        <authorList>
            <consortium name="RefSeq"/>
        </authorList>
    </citation>
    <scope>IDENTIFICATION</scope>
    <source>
        <tissue evidence="9">Leaves</tissue>
    </source>
</reference>
<dbReference type="PROSITE" id="PS50011">
    <property type="entry name" value="PROTEIN_KINASE_DOM"/>
    <property type="match status" value="1"/>
</dbReference>
<dbReference type="GeneID" id="140035787"/>
<evidence type="ECO:0000256" key="1">
    <source>
        <dbReference type="ARBA" id="ARBA00022679"/>
    </source>
</evidence>
<evidence type="ECO:0000256" key="4">
    <source>
        <dbReference type="ARBA" id="ARBA00022840"/>
    </source>
</evidence>
<dbReference type="PANTHER" id="PTHR48011:SF86">
    <property type="entry name" value="MITOGEN-ACTIVATED PROTEIN KINASE 4-LIKE"/>
    <property type="match status" value="1"/>
</dbReference>
<comment type="similarity">
    <text evidence="6">Belongs to the protein kinase superfamily.</text>
</comment>
<evidence type="ECO:0000256" key="5">
    <source>
        <dbReference type="PROSITE-ProRule" id="PRU10141"/>
    </source>
</evidence>
<evidence type="ECO:0000259" key="7">
    <source>
        <dbReference type="PROSITE" id="PS50011"/>
    </source>
</evidence>
<gene>
    <name evidence="9" type="primary">LOC140035787</name>
</gene>
<dbReference type="InterPro" id="IPR011009">
    <property type="entry name" value="Kinase-like_dom_sf"/>
</dbReference>
<dbReference type="SMART" id="SM00220">
    <property type="entry name" value="S_TKc"/>
    <property type="match status" value="1"/>
</dbReference>
<keyword evidence="4 5" id="KW-0067">ATP-binding</keyword>
<evidence type="ECO:0000313" key="9">
    <source>
        <dbReference type="RefSeq" id="XP_071933281.1"/>
    </source>
</evidence>
<dbReference type="Gene3D" id="1.10.510.10">
    <property type="entry name" value="Transferase(Phosphotransferase) domain 1"/>
    <property type="match status" value="1"/>
</dbReference>
<dbReference type="InterPro" id="IPR017441">
    <property type="entry name" value="Protein_kinase_ATP_BS"/>
</dbReference>
<name>A0ABM4WNC8_COFAR</name>
<feature type="binding site" evidence="5">
    <location>
        <position position="41"/>
    </location>
    <ligand>
        <name>ATP</name>
        <dbReference type="ChEBI" id="CHEBI:30616"/>
    </ligand>
</feature>
<evidence type="ECO:0000256" key="3">
    <source>
        <dbReference type="ARBA" id="ARBA00022777"/>
    </source>
</evidence>
<dbReference type="CDD" id="cd06606">
    <property type="entry name" value="STKc_MAPKKK"/>
    <property type="match status" value="1"/>
</dbReference>
<keyword evidence="8" id="KW-1185">Reference proteome</keyword>
<dbReference type="InterPro" id="IPR000719">
    <property type="entry name" value="Prot_kinase_dom"/>
</dbReference>
<dbReference type="PROSITE" id="PS00108">
    <property type="entry name" value="PROTEIN_KINASE_ST"/>
    <property type="match status" value="1"/>
</dbReference>
<accession>A0ABM4WNC8</accession>
<dbReference type="InterPro" id="IPR008271">
    <property type="entry name" value="Ser/Thr_kinase_AS"/>
</dbReference>
<dbReference type="Proteomes" id="UP001652660">
    <property type="component" value="Chromosome 2c"/>
</dbReference>
<evidence type="ECO:0000256" key="6">
    <source>
        <dbReference type="RuleBase" id="RU000304"/>
    </source>
</evidence>
<sequence>MERRPLQWKKGKILGAGSYGRVYLASPADFSSPSPPLAAVKSADINRSETLQKERMFLYELRGEPNIIHCFGDDISTEKDERVYNLLLEYAPGGSLHDLIKKNKGTIPESHVACYTYMILKGLYAMHECEIIHCDLKPGNILVFPNADDNNGIHQLKIADFGLAKKVWDTELHEWGRMGYNNRCTPIYASPESLACGCKASGDIWSLGCIVVEMITGEPVWSCRTIGELVSKILYEKPKIPENLCEEGKDFLARCFEATVLKRWTAEELLDHPFIVKNLKFLDDGSRLSSGQCYQMNPFGFVDSVSTHDLFSTSSLEPQCSPFESWCRVTDNETEESRPSCCLPSESFKLEEKLKNIHVF</sequence>
<dbReference type="RefSeq" id="XP_071933281.1">
    <property type="nucleotide sequence ID" value="XM_072077180.1"/>
</dbReference>
<proteinExistence type="inferred from homology"/>
<evidence type="ECO:0000256" key="2">
    <source>
        <dbReference type="ARBA" id="ARBA00022741"/>
    </source>
</evidence>
<keyword evidence="6" id="KW-0723">Serine/threonine-protein kinase</keyword>